<sequence length="218" mass="25810">MDTKYINYSWAEYTKYENVLFEYYNFTETNFENTSFEKVTFKNCLFYKCNTNHIGLWNCNFINCEFKDIDLRNVPIGADGGILKKCQFIRCDFRGQHFWFPVFEDCIFEKCKLKNINFNDASFLKCKFIGKLEDVTFNGMYHKIKKEIKPLDYVDFSKSIFGDYVGFEDCDLSTCIPPVGKTFNELLYIADLNDLKHLSTGSKDRYVIPKKENTDLKR</sequence>
<reference evidence="1 2" key="1">
    <citation type="submission" date="2015-09" db="EMBL/GenBank/DDBJ databases">
        <authorList>
            <consortium name="Pathogen Informatics"/>
        </authorList>
    </citation>
    <scope>NUCLEOTIDE SEQUENCE [LARGE SCALE GENOMIC DNA]</scope>
    <source>
        <strain evidence="1 2">2789STDY5834946</strain>
    </source>
</reference>
<dbReference type="RefSeq" id="WP_009041260.1">
    <property type="nucleotide sequence ID" value="NZ_CZBL01000017.1"/>
</dbReference>
<dbReference type="InterPro" id="IPR052949">
    <property type="entry name" value="PA_immunity-related"/>
</dbReference>
<dbReference type="PANTHER" id="PTHR42999">
    <property type="entry name" value="ANTIBIOTIC RESISTANCE PROTEIN MCBG"/>
    <property type="match status" value="1"/>
</dbReference>
<gene>
    <name evidence="1" type="ORF">ERS852558_03541</name>
</gene>
<proteinExistence type="predicted"/>
<dbReference type="PANTHER" id="PTHR42999:SF1">
    <property type="entry name" value="PENTAPEPTIDE REPEAT-CONTAINING PROTEIN"/>
    <property type="match status" value="1"/>
</dbReference>
<dbReference type="Gene3D" id="2.160.20.80">
    <property type="entry name" value="E3 ubiquitin-protein ligase SopA"/>
    <property type="match status" value="2"/>
</dbReference>
<dbReference type="EMBL" id="CZBL01000017">
    <property type="protein sequence ID" value="CUQ46590.1"/>
    <property type="molecule type" value="Genomic_DNA"/>
</dbReference>
<dbReference type="SUPFAM" id="SSF141571">
    <property type="entry name" value="Pentapeptide repeat-like"/>
    <property type="match status" value="2"/>
</dbReference>
<dbReference type="InterPro" id="IPR001646">
    <property type="entry name" value="5peptide_repeat"/>
</dbReference>
<dbReference type="Pfam" id="PF00805">
    <property type="entry name" value="Pentapeptide"/>
    <property type="match status" value="1"/>
</dbReference>
<evidence type="ECO:0000313" key="1">
    <source>
        <dbReference type="EMBL" id="CUQ46590.1"/>
    </source>
</evidence>
<name>A0A174WRE3_9BACE</name>
<evidence type="ECO:0000313" key="2">
    <source>
        <dbReference type="Proteomes" id="UP000095725"/>
    </source>
</evidence>
<dbReference type="AlphaFoldDB" id="A0A174WRE3"/>
<protein>
    <submittedName>
        <fullName evidence="1">Uncharacterized protein conserved in bacteria</fullName>
    </submittedName>
</protein>
<dbReference type="Proteomes" id="UP000095725">
    <property type="component" value="Unassembled WGS sequence"/>
</dbReference>
<organism evidence="1 2">
    <name type="scientific">Bacteroides caccae</name>
    <dbReference type="NCBI Taxonomy" id="47678"/>
    <lineage>
        <taxon>Bacteria</taxon>
        <taxon>Pseudomonadati</taxon>
        <taxon>Bacteroidota</taxon>
        <taxon>Bacteroidia</taxon>
        <taxon>Bacteroidales</taxon>
        <taxon>Bacteroidaceae</taxon>
        <taxon>Bacteroides</taxon>
    </lineage>
</organism>
<accession>A0A174WRE3</accession>